<evidence type="ECO:0000256" key="6">
    <source>
        <dbReference type="ARBA" id="ARBA00023239"/>
    </source>
</evidence>
<dbReference type="Gene3D" id="3.40.50.720">
    <property type="entry name" value="NAD(P)-binding Rossmann-like Domain"/>
    <property type="match status" value="1"/>
</dbReference>
<dbReference type="EC" id="4.2.1.46" evidence="4 7"/>
<reference evidence="9 10" key="1">
    <citation type="journal article" date="2016" name="Nat. Commun.">
        <title>Thousands of microbial genomes shed light on interconnected biogeochemical processes in an aquifer system.</title>
        <authorList>
            <person name="Anantharaman K."/>
            <person name="Brown C.T."/>
            <person name="Hug L.A."/>
            <person name="Sharon I."/>
            <person name="Castelle C.J."/>
            <person name="Probst A.J."/>
            <person name="Thomas B.C."/>
            <person name="Singh A."/>
            <person name="Wilkins M.J."/>
            <person name="Karaoz U."/>
            <person name="Brodie E.L."/>
            <person name="Williams K.H."/>
            <person name="Hubbard S.S."/>
            <person name="Banfield J.F."/>
        </authorList>
    </citation>
    <scope>NUCLEOTIDE SEQUENCE [LARGE SCALE GENOMIC DNA]</scope>
</reference>
<dbReference type="InterPro" id="IPR016040">
    <property type="entry name" value="NAD(P)-bd_dom"/>
</dbReference>
<name>A0A1G2HGX8_9BACT</name>
<feature type="domain" description="NAD(P)-binding" evidence="8">
    <location>
        <begin position="7"/>
        <end position="311"/>
    </location>
</feature>
<accession>A0A1G2HGX8</accession>
<dbReference type="SUPFAM" id="SSF51735">
    <property type="entry name" value="NAD(P)-binding Rossmann-fold domains"/>
    <property type="match status" value="1"/>
</dbReference>
<dbReference type="InterPro" id="IPR005888">
    <property type="entry name" value="dTDP_Gluc_deHydtase"/>
</dbReference>
<keyword evidence="6 7" id="KW-0456">Lyase</keyword>
<comment type="cofactor">
    <cofactor evidence="2 7">
        <name>NAD(+)</name>
        <dbReference type="ChEBI" id="CHEBI:57540"/>
    </cofactor>
</comment>
<dbReference type="GO" id="GO:0008460">
    <property type="term" value="F:dTDP-glucose 4,6-dehydratase activity"/>
    <property type="evidence" value="ECO:0007669"/>
    <property type="project" value="UniProtKB-EC"/>
</dbReference>
<evidence type="ECO:0000313" key="10">
    <source>
        <dbReference type="Proteomes" id="UP000176770"/>
    </source>
</evidence>
<dbReference type="Pfam" id="PF16363">
    <property type="entry name" value="GDP_Man_Dehyd"/>
    <property type="match status" value="1"/>
</dbReference>
<evidence type="ECO:0000259" key="8">
    <source>
        <dbReference type="Pfam" id="PF16363"/>
    </source>
</evidence>
<keyword evidence="5" id="KW-0520">NAD</keyword>
<dbReference type="InterPro" id="IPR036291">
    <property type="entry name" value="NAD(P)-bd_dom_sf"/>
</dbReference>
<evidence type="ECO:0000256" key="7">
    <source>
        <dbReference type="RuleBase" id="RU004473"/>
    </source>
</evidence>
<dbReference type="EMBL" id="MHOK01000020">
    <property type="protein sequence ID" value="OGZ61639.1"/>
    <property type="molecule type" value="Genomic_DNA"/>
</dbReference>
<comment type="caution">
    <text evidence="9">The sequence shown here is derived from an EMBL/GenBank/DDBJ whole genome shotgun (WGS) entry which is preliminary data.</text>
</comment>
<evidence type="ECO:0000256" key="4">
    <source>
        <dbReference type="ARBA" id="ARBA00011990"/>
    </source>
</evidence>
<sequence>MPRKRVLVCGGAGFIGSNFIHHILEKYPYYSVINYDKLTYAGNLENLRNVEKSPRYKFIKGDIADTETIEKLVQNEKINYIINFAAETHVTRSLLLRADEFLRTNVLGVHSLLEVVKRNPQVEIFVHVSTDEVYGSLDLDSQDSFTEDTAFQPNVPYAAAKAGGDMLCRSYHNSYKIPVIVTHCSNNYGPFQHPEKLIPNALFRALRNQPITLHGNGQHVRDWIFVRDHCEALDLILHKGKPGHVYNVGADVEKNTHEIARTVLKYLGKPEHLITLVDDRPGNDLRYSISPQKIKKELGWDTTVSFEEGIALTVQWYENNISWVDAIRERDKEFSKYI</sequence>
<dbReference type="Gene3D" id="3.90.25.10">
    <property type="entry name" value="UDP-galactose 4-epimerase, domain 1"/>
    <property type="match status" value="1"/>
</dbReference>
<dbReference type="FunFam" id="3.40.50.720:FF:000304">
    <property type="entry name" value="UDP-glucose 4,6-dehydratase"/>
    <property type="match status" value="1"/>
</dbReference>
<evidence type="ECO:0000256" key="2">
    <source>
        <dbReference type="ARBA" id="ARBA00001911"/>
    </source>
</evidence>
<proteinExistence type="inferred from homology"/>
<gene>
    <name evidence="9" type="ORF">A3F94_00090</name>
</gene>
<dbReference type="NCBIfam" id="TIGR01181">
    <property type="entry name" value="dTDP_gluc_dehyt"/>
    <property type="match status" value="1"/>
</dbReference>
<dbReference type="AlphaFoldDB" id="A0A1G2HGX8"/>
<evidence type="ECO:0000313" key="9">
    <source>
        <dbReference type="EMBL" id="OGZ61639.1"/>
    </source>
</evidence>
<comment type="catalytic activity">
    <reaction evidence="1 7">
        <text>dTDP-alpha-D-glucose = dTDP-4-dehydro-6-deoxy-alpha-D-glucose + H2O</text>
        <dbReference type="Rhea" id="RHEA:17221"/>
        <dbReference type="ChEBI" id="CHEBI:15377"/>
        <dbReference type="ChEBI" id="CHEBI:57477"/>
        <dbReference type="ChEBI" id="CHEBI:57649"/>
        <dbReference type="EC" id="4.2.1.46"/>
    </reaction>
</comment>
<evidence type="ECO:0000256" key="1">
    <source>
        <dbReference type="ARBA" id="ARBA00001539"/>
    </source>
</evidence>
<protein>
    <recommendedName>
        <fullName evidence="4 7">dTDP-glucose 4,6-dehydratase</fullName>
        <ecNumber evidence="4 7">4.2.1.46</ecNumber>
    </recommendedName>
</protein>
<dbReference type="Proteomes" id="UP000176770">
    <property type="component" value="Unassembled WGS sequence"/>
</dbReference>
<comment type="similarity">
    <text evidence="3 7">Belongs to the NAD(P)-dependent epimerase/dehydratase family. dTDP-glucose dehydratase subfamily.</text>
</comment>
<dbReference type="CDD" id="cd05246">
    <property type="entry name" value="dTDP_GD_SDR_e"/>
    <property type="match status" value="1"/>
</dbReference>
<evidence type="ECO:0000256" key="5">
    <source>
        <dbReference type="ARBA" id="ARBA00023027"/>
    </source>
</evidence>
<evidence type="ECO:0000256" key="3">
    <source>
        <dbReference type="ARBA" id="ARBA00008178"/>
    </source>
</evidence>
<dbReference type="STRING" id="1802165.A3F94_00090"/>
<dbReference type="PANTHER" id="PTHR43000">
    <property type="entry name" value="DTDP-D-GLUCOSE 4,6-DEHYDRATASE-RELATED"/>
    <property type="match status" value="1"/>
</dbReference>
<organism evidence="9 10">
    <name type="scientific">Candidatus Spechtbacteria bacterium RIFCSPLOWO2_12_FULL_38_22</name>
    <dbReference type="NCBI Taxonomy" id="1802165"/>
    <lineage>
        <taxon>Bacteria</taxon>
        <taxon>Candidatus Spechtiibacteriota</taxon>
    </lineage>
</organism>
<dbReference type="GO" id="GO:0009225">
    <property type="term" value="P:nucleotide-sugar metabolic process"/>
    <property type="evidence" value="ECO:0007669"/>
    <property type="project" value="InterPro"/>
</dbReference>